<name>A0A1Q9AUE3_9HYPH</name>
<dbReference type="CDD" id="cd00761">
    <property type="entry name" value="Glyco_tranf_GTA_type"/>
    <property type="match status" value="1"/>
</dbReference>
<accession>A0A1Q9AUE3</accession>
<dbReference type="InterPro" id="IPR050834">
    <property type="entry name" value="Glycosyltransf_2"/>
</dbReference>
<dbReference type="SUPFAM" id="SSF53448">
    <property type="entry name" value="Nucleotide-diphospho-sugar transferases"/>
    <property type="match status" value="1"/>
</dbReference>
<dbReference type="EMBL" id="MKIP01000053">
    <property type="protein sequence ID" value="OLP59024.1"/>
    <property type="molecule type" value="Genomic_DNA"/>
</dbReference>
<dbReference type="PANTHER" id="PTHR43685:SF11">
    <property type="entry name" value="GLYCOSYLTRANSFERASE TAGX-RELATED"/>
    <property type="match status" value="1"/>
</dbReference>
<sequence length="286" mass="32208">MGRLNIDRPIRVIVADNDSEQQQGKAACEAIIAAGFAHPLEIVVVEQRGIAPTRNALVRQALKDPAIQWIAMLDDDEWAEPDWLAQLLRVRQQYDADVVGGPVFRVFEVPVPDYIAEANQPVFENMKTGPLDLVDATNNVLFRADLFREMPEPWFDPQYALMGCEDKDLFLGLRLKGKRFAWASEAVIREEMPASRSTVKWMLQRAYRIGNTDTIVNLKHRPPEFTVVSEATKMSGAMALALFNMTVMGWSAANRFKGARLAARVFGKVVALTGRRHEEYRVIHGS</sequence>
<gene>
    <name evidence="2" type="ORF">BJF93_03590</name>
</gene>
<dbReference type="InterPro" id="IPR029044">
    <property type="entry name" value="Nucleotide-diphossugar_trans"/>
</dbReference>
<protein>
    <recommendedName>
        <fullName evidence="1">Glycosyltransferase 2-like domain-containing protein</fullName>
    </recommendedName>
</protein>
<evidence type="ECO:0000313" key="2">
    <source>
        <dbReference type="EMBL" id="OLP59024.1"/>
    </source>
</evidence>
<dbReference type="AlphaFoldDB" id="A0A1Q9AUE3"/>
<keyword evidence="3" id="KW-1185">Reference proteome</keyword>
<comment type="caution">
    <text evidence="2">The sequence shown here is derived from an EMBL/GenBank/DDBJ whole genome shotgun (WGS) entry which is preliminary data.</text>
</comment>
<dbReference type="InterPro" id="IPR001173">
    <property type="entry name" value="Glyco_trans_2-like"/>
</dbReference>
<reference evidence="2 3" key="1">
    <citation type="submission" date="2016-09" db="EMBL/GenBank/DDBJ databases">
        <title>Rhizobium sp. nov., a novel species isolated from the rice rhizosphere.</title>
        <authorList>
            <person name="Zhao J."/>
            <person name="Zhang X."/>
        </authorList>
    </citation>
    <scope>NUCLEOTIDE SEQUENCE [LARGE SCALE GENOMIC DNA]</scope>
    <source>
        <strain evidence="2 3">1.7048</strain>
    </source>
</reference>
<proteinExistence type="predicted"/>
<organism evidence="2 3">
    <name type="scientific">Xaviernesmea oryzae</name>
    <dbReference type="NCBI Taxonomy" id="464029"/>
    <lineage>
        <taxon>Bacteria</taxon>
        <taxon>Pseudomonadati</taxon>
        <taxon>Pseudomonadota</taxon>
        <taxon>Alphaproteobacteria</taxon>
        <taxon>Hyphomicrobiales</taxon>
        <taxon>Rhizobiaceae</taxon>
        <taxon>Rhizobium/Agrobacterium group</taxon>
        <taxon>Xaviernesmea</taxon>
    </lineage>
</organism>
<dbReference type="Pfam" id="PF00535">
    <property type="entry name" value="Glycos_transf_2"/>
    <property type="match status" value="1"/>
</dbReference>
<evidence type="ECO:0000313" key="3">
    <source>
        <dbReference type="Proteomes" id="UP000186364"/>
    </source>
</evidence>
<dbReference type="PANTHER" id="PTHR43685">
    <property type="entry name" value="GLYCOSYLTRANSFERASE"/>
    <property type="match status" value="1"/>
</dbReference>
<dbReference type="Gene3D" id="3.90.550.10">
    <property type="entry name" value="Spore Coat Polysaccharide Biosynthesis Protein SpsA, Chain A"/>
    <property type="match status" value="1"/>
</dbReference>
<feature type="domain" description="Glycosyltransferase 2-like" evidence="1">
    <location>
        <begin position="9"/>
        <end position="128"/>
    </location>
</feature>
<dbReference type="Proteomes" id="UP000186364">
    <property type="component" value="Unassembled WGS sequence"/>
</dbReference>
<evidence type="ECO:0000259" key="1">
    <source>
        <dbReference type="Pfam" id="PF00535"/>
    </source>
</evidence>